<evidence type="ECO:0000313" key="10">
    <source>
        <dbReference type="Proteomes" id="UP000283254"/>
    </source>
</evidence>
<dbReference type="Pfam" id="PF00528">
    <property type="entry name" value="BPD_transp_1"/>
    <property type="match status" value="1"/>
</dbReference>
<dbReference type="EMBL" id="JSAB01000025">
    <property type="protein sequence ID" value="RNF32211.1"/>
    <property type="molecule type" value="Genomic_DNA"/>
</dbReference>
<gene>
    <name evidence="9" type="ORF">NM04_03085</name>
</gene>
<dbReference type="GO" id="GO:0005886">
    <property type="term" value="C:plasma membrane"/>
    <property type="evidence" value="ECO:0007669"/>
    <property type="project" value="UniProtKB-SubCell"/>
</dbReference>
<evidence type="ECO:0000256" key="1">
    <source>
        <dbReference type="ARBA" id="ARBA00004651"/>
    </source>
</evidence>
<evidence type="ECO:0000256" key="2">
    <source>
        <dbReference type="ARBA" id="ARBA00022448"/>
    </source>
</evidence>
<dbReference type="InterPro" id="IPR000515">
    <property type="entry name" value="MetI-like"/>
</dbReference>
<keyword evidence="2 7" id="KW-0813">Transport</keyword>
<feature type="transmembrane region" description="Helical" evidence="7">
    <location>
        <begin position="145"/>
        <end position="164"/>
    </location>
</feature>
<comment type="caution">
    <text evidence="9">The sequence shown here is derived from an EMBL/GenBank/DDBJ whole genome shotgun (WGS) entry which is preliminary data.</text>
</comment>
<dbReference type="OrthoDB" id="5298727at2"/>
<keyword evidence="5 7" id="KW-1133">Transmembrane helix</keyword>
<evidence type="ECO:0000259" key="8">
    <source>
        <dbReference type="PROSITE" id="PS50928"/>
    </source>
</evidence>
<dbReference type="PANTHER" id="PTHR30151:SF25">
    <property type="entry name" value="TAURINE TRANSPORT SYSTEM PERMEASE PROTEIN TAUC"/>
    <property type="match status" value="1"/>
</dbReference>
<feature type="transmembrane region" description="Helical" evidence="7">
    <location>
        <begin position="260"/>
        <end position="280"/>
    </location>
</feature>
<dbReference type="GO" id="GO:0010438">
    <property type="term" value="P:cellular response to sulfur starvation"/>
    <property type="evidence" value="ECO:0007669"/>
    <property type="project" value="TreeGrafter"/>
</dbReference>
<comment type="subcellular location">
    <subcellularLocation>
        <location evidence="1 7">Cell membrane</location>
        <topology evidence="1 7">Multi-pass membrane protein</topology>
    </subcellularLocation>
</comment>
<keyword evidence="10" id="KW-1185">Reference proteome</keyword>
<feature type="transmembrane region" description="Helical" evidence="7">
    <location>
        <begin position="210"/>
        <end position="231"/>
    </location>
</feature>
<dbReference type="SUPFAM" id="SSF161098">
    <property type="entry name" value="MetI-like"/>
    <property type="match status" value="1"/>
</dbReference>
<name>A0A422QQX6_9BURK</name>
<dbReference type="PANTHER" id="PTHR30151">
    <property type="entry name" value="ALKANE SULFONATE ABC TRANSPORTER-RELATED, MEMBRANE SUBUNIT"/>
    <property type="match status" value="1"/>
</dbReference>
<evidence type="ECO:0000256" key="6">
    <source>
        <dbReference type="ARBA" id="ARBA00023136"/>
    </source>
</evidence>
<dbReference type="FunFam" id="1.10.3720.10:FF:000003">
    <property type="entry name" value="Aliphatic sulfonate ABC transporter permease"/>
    <property type="match status" value="1"/>
</dbReference>
<reference evidence="9" key="1">
    <citation type="submission" date="2014-10" db="EMBL/GenBank/DDBJ databases">
        <title>Massilia sp. genome.</title>
        <authorList>
            <person name="Xu B."/>
            <person name="Dai L."/>
            <person name="Huang Z."/>
        </authorList>
    </citation>
    <scope>NUCLEOTIDE SEQUENCE [LARGE SCALE GENOMIC DNA]</scope>
    <source>
        <strain evidence="9">CFS-1</strain>
    </source>
</reference>
<dbReference type="PROSITE" id="PS50928">
    <property type="entry name" value="ABC_TM1"/>
    <property type="match status" value="1"/>
</dbReference>
<dbReference type="Proteomes" id="UP000283254">
    <property type="component" value="Unassembled WGS sequence"/>
</dbReference>
<keyword evidence="4 7" id="KW-0812">Transmembrane</keyword>
<feature type="transmembrane region" description="Helical" evidence="7">
    <location>
        <begin position="111"/>
        <end position="133"/>
    </location>
</feature>
<dbReference type="Gene3D" id="1.10.3720.10">
    <property type="entry name" value="MetI-like"/>
    <property type="match status" value="1"/>
</dbReference>
<accession>A0A422QQX6</accession>
<keyword evidence="3" id="KW-1003">Cell membrane</keyword>
<evidence type="ECO:0000256" key="4">
    <source>
        <dbReference type="ARBA" id="ARBA00022692"/>
    </source>
</evidence>
<comment type="similarity">
    <text evidence="7">Belongs to the binding-protein-dependent transport system permease family.</text>
</comment>
<keyword evidence="6 7" id="KW-0472">Membrane</keyword>
<protein>
    <submittedName>
        <fullName evidence="9">ABC transporter permease</fullName>
    </submittedName>
</protein>
<evidence type="ECO:0000313" key="9">
    <source>
        <dbReference type="EMBL" id="RNF32211.1"/>
    </source>
</evidence>
<dbReference type="AlphaFoldDB" id="A0A422QQX6"/>
<proteinExistence type="inferred from homology"/>
<dbReference type="InterPro" id="IPR035906">
    <property type="entry name" value="MetI-like_sf"/>
</dbReference>
<sequence length="297" mass="32650">MNPGVLSAGARGLGLAEHARKVVQPGRPETPTPARVAWPRRARSLVERWLDWRWSGWTSPLLVLALWVAATELALAPEQILVPPWQVLVSGWELAESGELGEHVWISLSRLLSGFGFGSVLGVVFGLAVGLSSRLDAYTAPTFQVLRQIPSVALIPLFILVFGIGETFKVVIVAKASFFIVALAVHDAVKNLPVRYLEVAAMLRFSRLQVIRRVVLPAIVPATLTGVRIALGRSWMVLVGAELLAAENGLGQMMEMARQMFRLDVVMVGVVLTGLVGLVLDRGFRLLEAWLMRWQRR</sequence>
<evidence type="ECO:0000256" key="3">
    <source>
        <dbReference type="ARBA" id="ARBA00022475"/>
    </source>
</evidence>
<dbReference type="CDD" id="cd06261">
    <property type="entry name" value="TM_PBP2"/>
    <property type="match status" value="1"/>
</dbReference>
<dbReference type="RefSeq" id="WP_123068110.1">
    <property type="nucleotide sequence ID" value="NZ_JSAB01000025.1"/>
</dbReference>
<organism evidence="9 10">
    <name type="scientific">Massilia aurea</name>
    <dbReference type="NCBI Taxonomy" id="373040"/>
    <lineage>
        <taxon>Bacteria</taxon>
        <taxon>Pseudomonadati</taxon>
        <taxon>Pseudomonadota</taxon>
        <taxon>Betaproteobacteria</taxon>
        <taxon>Burkholderiales</taxon>
        <taxon>Oxalobacteraceae</taxon>
        <taxon>Telluria group</taxon>
        <taxon>Massilia</taxon>
    </lineage>
</organism>
<dbReference type="GO" id="GO:0042918">
    <property type="term" value="P:alkanesulfonate transmembrane transport"/>
    <property type="evidence" value="ECO:0007669"/>
    <property type="project" value="UniProtKB-ARBA"/>
</dbReference>
<evidence type="ECO:0000256" key="7">
    <source>
        <dbReference type="RuleBase" id="RU363032"/>
    </source>
</evidence>
<feature type="domain" description="ABC transmembrane type-1" evidence="8">
    <location>
        <begin position="104"/>
        <end position="284"/>
    </location>
</feature>
<evidence type="ECO:0000256" key="5">
    <source>
        <dbReference type="ARBA" id="ARBA00022989"/>
    </source>
</evidence>